<sequence>MKYNQLFAGLAAAGCYVLRHGANYDIWYSPKTGHKFALSRHGKQEVPTGMERKARKVLLGGVIPLPLCFVVEGCKR</sequence>
<protein>
    <submittedName>
        <fullName evidence="1">Type II toxin-antitoxin system HicA family toxin</fullName>
    </submittedName>
</protein>
<dbReference type="AlphaFoldDB" id="A0A412XCK2"/>
<evidence type="ECO:0000313" key="1">
    <source>
        <dbReference type="EMBL" id="RGV40932.1"/>
    </source>
</evidence>
<gene>
    <name evidence="1" type="ORF">DWW14_13205</name>
</gene>
<dbReference type="SUPFAM" id="SSF54786">
    <property type="entry name" value="YcfA/nrd intein domain"/>
    <property type="match status" value="1"/>
</dbReference>
<organism evidence="1 2">
    <name type="scientific">Bacteroides uniformis</name>
    <dbReference type="NCBI Taxonomy" id="820"/>
    <lineage>
        <taxon>Bacteria</taxon>
        <taxon>Pseudomonadati</taxon>
        <taxon>Bacteroidota</taxon>
        <taxon>Bacteroidia</taxon>
        <taxon>Bacteroidales</taxon>
        <taxon>Bacteroidaceae</taxon>
        <taxon>Bacteroides</taxon>
    </lineage>
</organism>
<reference evidence="1 2" key="1">
    <citation type="submission" date="2018-08" db="EMBL/GenBank/DDBJ databases">
        <title>A genome reference for cultivated species of the human gut microbiota.</title>
        <authorList>
            <person name="Zou Y."/>
            <person name="Xue W."/>
            <person name="Luo G."/>
        </authorList>
    </citation>
    <scope>NUCLEOTIDE SEQUENCE [LARGE SCALE GENOMIC DNA]</scope>
    <source>
        <strain evidence="1 2">AF14-42</strain>
    </source>
</reference>
<name>A0A412XCK2_BACUN</name>
<dbReference type="PROSITE" id="PS51257">
    <property type="entry name" value="PROKAR_LIPOPROTEIN"/>
    <property type="match status" value="1"/>
</dbReference>
<proteinExistence type="predicted"/>
<evidence type="ECO:0000313" key="2">
    <source>
        <dbReference type="Proteomes" id="UP000285343"/>
    </source>
</evidence>
<comment type="caution">
    <text evidence="1">The sequence shown here is derived from an EMBL/GenBank/DDBJ whole genome shotgun (WGS) entry which is preliminary data.</text>
</comment>
<dbReference type="Proteomes" id="UP000285343">
    <property type="component" value="Unassembled WGS sequence"/>
</dbReference>
<dbReference type="EMBL" id="QRZC01000018">
    <property type="protein sequence ID" value="RGV40932.1"/>
    <property type="molecule type" value="Genomic_DNA"/>
</dbReference>
<accession>A0A412XCK2</accession>